<dbReference type="EMBL" id="CAJOBP010047615">
    <property type="protein sequence ID" value="CAF4797642.1"/>
    <property type="molecule type" value="Genomic_DNA"/>
</dbReference>
<sequence>MWDEMRRRNYVTPSNFLELTTGYRKLLYEKRKELCDARDKLTNGLGKIEEAKIQVTEMSVELEKKRALANEAQKKCEESLGGLVNEQREVEQSKATVEKLK</sequence>
<reference evidence="2" key="1">
    <citation type="submission" date="2021-02" db="EMBL/GenBank/DDBJ databases">
        <authorList>
            <person name="Nowell W R."/>
        </authorList>
    </citation>
    <scope>NUCLEOTIDE SEQUENCE</scope>
</reference>
<evidence type="ECO:0000313" key="2">
    <source>
        <dbReference type="EMBL" id="CAF4797642.1"/>
    </source>
</evidence>
<evidence type="ECO:0000313" key="3">
    <source>
        <dbReference type="Proteomes" id="UP000663873"/>
    </source>
</evidence>
<keyword evidence="1" id="KW-0175">Coiled coil</keyword>
<feature type="non-terminal residue" evidence="2">
    <location>
        <position position="101"/>
    </location>
</feature>
<evidence type="ECO:0000256" key="1">
    <source>
        <dbReference type="SAM" id="Coils"/>
    </source>
</evidence>
<protein>
    <submittedName>
        <fullName evidence="2">Uncharacterized protein</fullName>
    </submittedName>
</protein>
<dbReference type="GO" id="GO:0051959">
    <property type="term" value="F:dynein light intermediate chain binding"/>
    <property type="evidence" value="ECO:0007669"/>
    <property type="project" value="InterPro"/>
</dbReference>
<organism evidence="2 3">
    <name type="scientific">Rotaria socialis</name>
    <dbReference type="NCBI Taxonomy" id="392032"/>
    <lineage>
        <taxon>Eukaryota</taxon>
        <taxon>Metazoa</taxon>
        <taxon>Spiralia</taxon>
        <taxon>Gnathifera</taxon>
        <taxon>Rotifera</taxon>
        <taxon>Eurotatoria</taxon>
        <taxon>Bdelloidea</taxon>
        <taxon>Philodinida</taxon>
        <taxon>Philodinidae</taxon>
        <taxon>Rotaria</taxon>
    </lineage>
</organism>
<gene>
    <name evidence="2" type="ORF">UJA718_LOCUS41134</name>
</gene>
<name>A0A821NZ24_9BILA</name>
<comment type="caution">
    <text evidence="2">The sequence shown here is derived from an EMBL/GenBank/DDBJ whole genome shotgun (WGS) entry which is preliminary data.</text>
</comment>
<dbReference type="InterPro" id="IPR026983">
    <property type="entry name" value="DHC"/>
</dbReference>
<dbReference type="PANTHER" id="PTHR22878:SF68">
    <property type="entry name" value="DYNEIN HEAVY CHAIN 6, AXONEMAL-LIKE"/>
    <property type="match status" value="1"/>
</dbReference>
<keyword evidence="3" id="KW-1185">Reference proteome</keyword>
<dbReference type="Proteomes" id="UP000663873">
    <property type="component" value="Unassembled WGS sequence"/>
</dbReference>
<dbReference type="GO" id="GO:0045505">
    <property type="term" value="F:dynein intermediate chain binding"/>
    <property type="evidence" value="ECO:0007669"/>
    <property type="project" value="InterPro"/>
</dbReference>
<proteinExistence type="predicted"/>
<feature type="coiled-coil region" evidence="1">
    <location>
        <begin position="48"/>
        <end position="75"/>
    </location>
</feature>
<dbReference type="Gene3D" id="1.10.287.2610">
    <property type="match status" value="1"/>
</dbReference>
<dbReference type="PANTHER" id="PTHR22878">
    <property type="entry name" value="DYNEIN HEAVY CHAIN 6, AXONEMAL-LIKE-RELATED"/>
    <property type="match status" value="1"/>
</dbReference>
<dbReference type="GO" id="GO:0007018">
    <property type="term" value="P:microtubule-based movement"/>
    <property type="evidence" value="ECO:0007669"/>
    <property type="project" value="InterPro"/>
</dbReference>
<accession>A0A821NZ24</accession>
<dbReference type="GO" id="GO:0030286">
    <property type="term" value="C:dynein complex"/>
    <property type="evidence" value="ECO:0007669"/>
    <property type="project" value="InterPro"/>
</dbReference>
<dbReference type="AlphaFoldDB" id="A0A821NZ24"/>